<dbReference type="EMBL" id="CAEKDK010000006">
    <property type="protein sequence ID" value="CAB4283860.1"/>
    <property type="molecule type" value="Genomic_DNA"/>
</dbReference>
<dbReference type="SUPFAM" id="SSF46565">
    <property type="entry name" value="Chaperone J-domain"/>
    <property type="match status" value="1"/>
</dbReference>
<dbReference type="InterPro" id="IPR018253">
    <property type="entry name" value="DnaJ_domain_CS"/>
</dbReference>
<feature type="region of interest" description="Disordered" evidence="1">
    <location>
        <begin position="286"/>
        <end position="309"/>
    </location>
</feature>
<dbReference type="Pfam" id="PF23551">
    <property type="entry name" value="Zn_ribbon_20"/>
    <property type="match status" value="1"/>
</dbReference>
<evidence type="ECO:0000256" key="1">
    <source>
        <dbReference type="SAM" id="MobiDB-lite"/>
    </source>
</evidence>
<feature type="compositionally biased region" description="Gly residues" evidence="1">
    <location>
        <begin position="286"/>
        <end position="300"/>
    </location>
</feature>
<feature type="region of interest" description="Disordered" evidence="1">
    <location>
        <begin position="131"/>
        <end position="157"/>
    </location>
</feature>
<sequence length="400" mass="44406">MVHAKRSSSCSPKAQKLLTLSGHYLSHRDFSYCRKFALKARESDPHNSEVDQILAVADVLLAADHQNPTDWCSILQIPPPGSENPTLVRTQFEKLKTLLEPSKNGFAFAQEAFELVQKAWSFLSDQNKKTHFANGSENGQETPKQREQNENNVGENGKGYNVEETFWTVCPYCYYMFEYGKVYEDCCLRCQNCRKAFHGVAIKAPSPDIIVQGKEQYNFCFGYFQMMYMDPEKQMETEVTGKKDKDVVVISDDEFEDDLDGNVGFEGMDEEKVKFGSEGVVGTDIGGSEGVVGTDIGGSGRAELRSEGRTPVKRVKTLARRLKSIKSKSVARNTKKIMGNEMRSRRVELMGDERVEGADTSVEDGNGIDKGGSGSGSGMDGLEFFEGEDDIYVGIGNSPV</sequence>
<dbReference type="PANTHER" id="PTHR45496:SF12">
    <property type="entry name" value="J DOMAIN-CONTAINING PROTEIN"/>
    <property type="match status" value="1"/>
</dbReference>
<gene>
    <name evidence="3" type="ORF">CURHAP_LOCUS39120</name>
</gene>
<feature type="domain" description="Zinc beta-ribbon" evidence="2">
    <location>
        <begin position="166"/>
        <end position="200"/>
    </location>
</feature>
<reference evidence="3 4" key="1">
    <citation type="submission" date="2020-05" db="EMBL/GenBank/DDBJ databases">
        <authorList>
            <person name="Campoy J."/>
            <person name="Schneeberger K."/>
            <person name="Spophaly S."/>
        </authorList>
    </citation>
    <scope>NUCLEOTIDE SEQUENCE [LARGE SCALE GENOMIC DNA]</scope>
    <source>
        <strain evidence="3">PruArmRojPasFocal</strain>
    </source>
</reference>
<dbReference type="InterPro" id="IPR056988">
    <property type="entry name" value="Zn_ribbon_pln"/>
</dbReference>
<dbReference type="Gene3D" id="1.10.287.110">
    <property type="entry name" value="DnaJ domain"/>
    <property type="match status" value="1"/>
</dbReference>
<dbReference type="PANTHER" id="PTHR45496">
    <property type="entry name" value="CHAPERONE DNAJ-DOMAIN SUPERFAMILY PROTEIN"/>
    <property type="match status" value="1"/>
</dbReference>
<accession>A0A6J5V4E0</accession>
<feature type="region of interest" description="Disordered" evidence="1">
    <location>
        <begin position="357"/>
        <end position="381"/>
    </location>
</feature>
<proteinExistence type="predicted"/>
<organism evidence="3 4">
    <name type="scientific">Prunus armeniaca</name>
    <name type="common">Apricot</name>
    <name type="synonym">Armeniaca vulgaris</name>
    <dbReference type="NCBI Taxonomy" id="36596"/>
    <lineage>
        <taxon>Eukaryota</taxon>
        <taxon>Viridiplantae</taxon>
        <taxon>Streptophyta</taxon>
        <taxon>Embryophyta</taxon>
        <taxon>Tracheophyta</taxon>
        <taxon>Spermatophyta</taxon>
        <taxon>Magnoliopsida</taxon>
        <taxon>eudicotyledons</taxon>
        <taxon>Gunneridae</taxon>
        <taxon>Pentapetalae</taxon>
        <taxon>rosids</taxon>
        <taxon>fabids</taxon>
        <taxon>Rosales</taxon>
        <taxon>Rosaceae</taxon>
        <taxon>Amygdaloideae</taxon>
        <taxon>Amygdaleae</taxon>
        <taxon>Prunus</taxon>
    </lineage>
</organism>
<dbReference type="PROSITE" id="PS00636">
    <property type="entry name" value="DNAJ_1"/>
    <property type="match status" value="1"/>
</dbReference>
<name>A0A6J5V4E0_PRUAR</name>
<evidence type="ECO:0000313" key="3">
    <source>
        <dbReference type="EMBL" id="CAB4283860.1"/>
    </source>
</evidence>
<feature type="compositionally biased region" description="Gly residues" evidence="1">
    <location>
        <begin position="368"/>
        <end position="379"/>
    </location>
</feature>
<evidence type="ECO:0000313" key="4">
    <source>
        <dbReference type="Proteomes" id="UP000507222"/>
    </source>
</evidence>
<feature type="compositionally biased region" description="Polar residues" evidence="1">
    <location>
        <begin position="133"/>
        <end position="142"/>
    </location>
</feature>
<dbReference type="InterPro" id="IPR053052">
    <property type="entry name" value="Imprinting_Balance_Reg"/>
</dbReference>
<dbReference type="AlphaFoldDB" id="A0A6J5V4E0"/>
<dbReference type="Proteomes" id="UP000507222">
    <property type="component" value="Unassembled WGS sequence"/>
</dbReference>
<protein>
    <recommendedName>
        <fullName evidence="2">Zinc beta-ribbon domain-containing protein</fullName>
    </recommendedName>
</protein>
<dbReference type="InterPro" id="IPR036869">
    <property type="entry name" value="J_dom_sf"/>
</dbReference>
<evidence type="ECO:0000259" key="2">
    <source>
        <dbReference type="Pfam" id="PF23551"/>
    </source>
</evidence>